<proteinExistence type="predicted"/>
<reference evidence="1" key="1">
    <citation type="submission" date="2022-04" db="EMBL/GenBank/DDBJ databases">
        <title>A functionally conserved STORR gene fusion in Papaver species that diverged 16.8 million years ago.</title>
        <authorList>
            <person name="Catania T."/>
        </authorList>
    </citation>
    <scope>NUCLEOTIDE SEQUENCE</scope>
    <source>
        <strain evidence="1">S-188037</strain>
    </source>
</reference>
<dbReference type="EMBL" id="JAJJMB010008071">
    <property type="protein sequence ID" value="KAI3926219.1"/>
    <property type="molecule type" value="Genomic_DNA"/>
</dbReference>
<name>A0AAD4SY55_9MAGN</name>
<gene>
    <name evidence="1" type="ORF">MKW98_028355</name>
</gene>
<keyword evidence="2" id="KW-1185">Reference proteome</keyword>
<evidence type="ECO:0000313" key="2">
    <source>
        <dbReference type="Proteomes" id="UP001202328"/>
    </source>
</evidence>
<accession>A0AAD4SY55</accession>
<sequence length="98" mass="10821">MKGTSIETSSVFTKKLQTGVLGELDNFLKSTQDDQAKKIINVADANNETMGQTSIQLPMSAFSQEPVTLDDKGTYKLVENQRFCVFCRLDVASLTNLI</sequence>
<organism evidence="1 2">
    <name type="scientific">Papaver atlanticum</name>
    <dbReference type="NCBI Taxonomy" id="357466"/>
    <lineage>
        <taxon>Eukaryota</taxon>
        <taxon>Viridiplantae</taxon>
        <taxon>Streptophyta</taxon>
        <taxon>Embryophyta</taxon>
        <taxon>Tracheophyta</taxon>
        <taxon>Spermatophyta</taxon>
        <taxon>Magnoliopsida</taxon>
        <taxon>Ranunculales</taxon>
        <taxon>Papaveraceae</taxon>
        <taxon>Papaveroideae</taxon>
        <taxon>Papaver</taxon>
    </lineage>
</organism>
<evidence type="ECO:0000313" key="1">
    <source>
        <dbReference type="EMBL" id="KAI3926219.1"/>
    </source>
</evidence>
<protein>
    <submittedName>
        <fullName evidence="1">Uncharacterized protein</fullName>
    </submittedName>
</protein>
<dbReference type="AlphaFoldDB" id="A0AAD4SY55"/>
<comment type="caution">
    <text evidence="1">The sequence shown here is derived from an EMBL/GenBank/DDBJ whole genome shotgun (WGS) entry which is preliminary data.</text>
</comment>
<dbReference type="Proteomes" id="UP001202328">
    <property type="component" value="Unassembled WGS sequence"/>
</dbReference>